<dbReference type="GO" id="GO:0015232">
    <property type="term" value="F:heme transmembrane transporter activity"/>
    <property type="evidence" value="ECO:0007669"/>
    <property type="project" value="InterPro"/>
</dbReference>
<comment type="function">
    <text evidence="1">Required for the export of heme to the periplasm for the biogenesis of c-type cytochromes.</text>
</comment>
<feature type="transmembrane region" description="Helical" evidence="9">
    <location>
        <begin position="319"/>
        <end position="339"/>
    </location>
</feature>
<keyword evidence="7 9" id="KW-1133">Transmembrane helix</keyword>
<proteinExistence type="inferred from homology"/>
<evidence type="ECO:0000256" key="8">
    <source>
        <dbReference type="ARBA" id="ARBA00023136"/>
    </source>
</evidence>
<dbReference type="PRINTS" id="PR01386">
    <property type="entry name" value="CCMCBIOGNSIS"/>
</dbReference>
<keyword evidence="8 9" id="KW-0472">Membrane</keyword>
<feature type="domain" description="Cytochrome c assembly protein" evidence="10">
    <location>
        <begin position="168"/>
        <end position="293"/>
    </location>
</feature>
<dbReference type="InterPro" id="IPR002541">
    <property type="entry name" value="Cyt_c_assembly"/>
</dbReference>
<evidence type="ECO:0000256" key="9">
    <source>
        <dbReference type="SAM" id="Phobius"/>
    </source>
</evidence>
<evidence type="ECO:0000259" key="10">
    <source>
        <dbReference type="Pfam" id="PF01578"/>
    </source>
</evidence>
<protein>
    <recommendedName>
        <fullName evidence="4">Heme exporter protein C</fullName>
    </recommendedName>
</protein>
<organism evidence="11 12">
    <name type="scientific">Flavilitoribacter nigricans (strain ATCC 23147 / DSM 23189 / NBRC 102662 / NCIMB 1420 / SS-2)</name>
    <name type="common">Lewinella nigricans</name>
    <dbReference type="NCBI Taxonomy" id="1122177"/>
    <lineage>
        <taxon>Bacteria</taxon>
        <taxon>Pseudomonadati</taxon>
        <taxon>Bacteroidota</taxon>
        <taxon>Saprospiria</taxon>
        <taxon>Saprospirales</taxon>
        <taxon>Lewinellaceae</taxon>
        <taxon>Flavilitoribacter</taxon>
    </lineage>
</organism>
<dbReference type="InterPro" id="IPR045062">
    <property type="entry name" value="Cyt_c_biogenesis_CcsA/CcmC"/>
</dbReference>
<feature type="transmembrane region" description="Helical" evidence="9">
    <location>
        <begin position="207"/>
        <end position="228"/>
    </location>
</feature>
<evidence type="ECO:0000256" key="3">
    <source>
        <dbReference type="ARBA" id="ARBA00005840"/>
    </source>
</evidence>
<keyword evidence="6" id="KW-0201">Cytochrome c-type biogenesis</keyword>
<dbReference type="InterPro" id="IPR003557">
    <property type="entry name" value="Cyt_c_biogenesis_CcmC"/>
</dbReference>
<comment type="caution">
    <text evidence="11">The sequence shown here is derived from an EMBL/GenBank/DDBJ whole genome shotgun (WGS) entry which is preliminary data.</text>
</comment>
<evidence type="ECO:0000256" key="2">
    <source>
        <dbReference type="ARBA" id="ARBA00004141"/>
    </source>
</evidence>
<dbReference type="GO" id="GO:0020037">
    <property type="term" value="F:heme binding"/>
    <property type="evidence" value="ECO:0007669"/>
    <property type="project" value="InterPro"/>
</dbReference>
<name>A0A2D0NEE3_FLAN2</name>
<comment type="similarity">
    <text evidence="3">Belongs to the CcmC/CycZ/HelC family.</text>
</comment>
<dbReference type="GO" id="GO:0017004">
    <property type="term" value="P:cytochrome complex assembly"/>
    <property type="evidence" value="ECO:0007669"/>
    <property type="project" value="UniProtKB-KW"/>
</dbReference>
<evidence type="ECO:0000313" key="12">
    <source>
        <dbReference type="Proteomes" id="UP000223913"/>
    </source>
</evidence>
<evidence type="ECO:0000256" key="4">
    <source>
        <dbReference type="ARBA" id="ARBA00016463"/>
    </source>
</evidence>
<comment type="subcellular location">
    <subcellularLocation>
        <location evidence="2">Membrane</location>
        <topology evidence="2">Multi-pass membrane protein</topology>
    </subcellularLocation>
</comment>
<feature type="transmembrane region" description="Helical" evidence="9">
    <location>
        <begin position="171"/>
        <end position="195"/>
    </location>
</feature>
<dbReference type="Proteomes" id="UP000223913">
    <property type="component" value="Unassembled WGS sequence"/>
</dbReference>
<dbReference type="AlphaFoldDB" id="A0A2D0NEE3"/>
<accession>A0A2D0NEE3</accession>
<evidence type="ECO:0000256" key="7">
    <source>
        <dbReference type="ARBA" id="ARBA00022989"/>
    </source>
</evidence>
<feature type="transmembrane region" description="Helical" evidence="9">
    <location>
        <begin position="7"/>
        <end position="27"/>
    </location>
</feature>
<evidence type="ECO:0000256" key="5">
    <source>
        <dbReference type="ARBA" id="ARBA00022692"/>
    </source>
</evidence>
<dbReference type="EMBL" id="PDUD01000017">
    <property type="protein sequence ID" value="PHN06750.1"/>
    <property type="molecule type" value="Genomic_DNA"/>
</dbReference>
<dbReference type="Pfam" id="PF01578">
    <property type="entry name" value="Cytochrom_C_asm"/>
    <property type="match status" value="1"/>
</dbReference>
<evidence type="ECO:0000313" key="11">
    <source>
        <dbReference type="EMBL" id="PHN06750.1"/>
    </source>
</evidence>
<keyword evidence="12" id="KW-1185">Reference proteome</keyword>
<dbReference type="GO" id="GO:0005886">
    <property type="term" value="C:plasma membrane"/>
    <property type="evidence" value="ECO:0007669"/>
    <property type="project" value="TreeGrafter"/>
</dbReference>
<reference evidence="11 12" key="1">
    <citation type="submission" date="2017-10" db="EMBL/GenBank/DDBJ databases">
        <title>The draft genome sequence of Lewinella nigricans NBRC 102662.</title>
        <authorList>
            <person name="Wang K."/>
        </authorList>
    </citation>
    <scope>NUCLEOTIDE SEQUENCE [LARGE SCALE GENOMIC DNA]</scope>
    <source>
        <strain evidence="11 12">NBRC 102662</strain>
    </source>
</reference>
<dbReference type="PANTHER" id="PTHR30071:SF1">
    <property type="entry name" value="CYTOCHROME B_B6 PROTEIN-RELATED"/>
    <property type="match status" value="1"/>
</dbReference>
<evidence type="ECO:0000256" key="6">
    <source>
        <dbReference type="ARBA" id="ARBA00022748"/>
    </source>
</evidence>
<keyword evidence="5 9" id="KW-0812">Transmembrane</keyword>
<dbReference type="OrthoDB" id="9814290at2"/>
<evidence type="ECO:0000256" key="1">
    <source>
        <dbReference type="ARBA" id="ARBA00002442"/>
    </source>
</evidence>
<dbReference type="PANTHER" id="PTHR30071">
    <property type="entry name" value="HEME EXPORTER PROTEIN C"/>
    <property type="match status" value="1"/>
</dbReference>
<gene>
    <name evidence="11" type="ORF">CRP01_10685</name>
</gene>
<feature type="transmembrane region" description="Helical" evidence="9">
    <location>
        <begin position="273"/>
        <end position="290"/>
    </location>
</feature>
<dbReference type="RefSeq" id="WP_099150006.1">
    <property type="nucleotide sequence ID" value="NZ_PDUD01000017.1"/>
</dbReference>
<feature type="transmembrane region" description="Helical" evidence="9">
    <location>
        <begin position="240"/>
        <end position="261"/>
    </location>
</feature>
<sequence length="352" mass="39781">MIHKNWWKYLGVVILLYVLTVGMLVPLKPGISDIDPSSVRTGETVTFKVWGYNSKFAQAQQPTRAWLKLDDERALSAERVVVKSDTMLEVEFRIPPYLPVSQKVQDFSLILDNDVDGPSVLPSAVFITQDSVDAARGEQVWVNNPVQDLSNVSGMTFPFRNILGETIRNTYFHVALWLAMFTIFIAGVFQSVQYLRLRTPSRDHWAVSYTTIGVLLGILGVVTGAIWAKNTWGAFWSWDVKQNTTAIALLIYLAFFVLRASFEDPEQKARVSAVYNIFAFAALVPLIYVIPRLTDSLHPGAGGNITFGSQDLDNTMRMVFYPAVIGWTLIGVWMATLLYRVKRIQEKLWDVY</sequence>